<dbReference type="InterPro" id="IPR051200">
    <property type="entry name" value="Host-pathogen_enzymatic-act"/>
</dbReference>
<organism evidence="1 2">
    <name type="scientific">Paracidobacterium acidisoli</name>
    <dbReference type="NCBI Taxonomy" id="2303751"/>
    <lineage>
        <taxon>Bacteria</taxon>
        <taxon>Pseudomonadati</taxon>
        <taxon>Acidobacteriota</taxon>
        <taxon>Terriglobia</taxon>
        <taxon>Terriglobales</taxon>
        <taxon>Acidobacteriaceae</taxon>
        <taxon>Paracidobacterium</taxon>
    </lineage>
</organism>
<dbReference type="SUPFAM" id="SSF50969">
    <property type="entry name" value="YVTN repeat-like/Quinoprotein amine dehydrogenase"/>
    <property type="match status" value="1"/>
</dbReference>
<dbReference type="PANTHER" id="PTHR47197:SF3">
    <property type="entry name" value="DIHYDRO-HEME D1 DEHYDROGENASE"/>
    <property type="match status" value="1"/>
</dbReference>
<sequence>MPASAAPSPATAKPAILYLATWPHKIDVIDLNQEKVVGQINLTTDIARQLVLSPDHKKLYASTLADNSIVTIDLATRRVTDSFSLDGGNEKNRLSGLTIDPTGRYLYAVDTLITKQIDHFDIGSPKFIVIDLSAKQITRSVDMPKDDDVPGYRSSMKLSPDGKYLYLFRDGIQVFDASTFRLVKKIDLRQPPVPDMLNLSLNLVDDPNEDPNTVTGFFNSSDPYVHREIFGVAQIDLKNLTFDLTPVGPVTTTSMSPLMLSPDHKLGYTAVVNGEQGNRITEFWVIDMATRQVIAKKQFVGRTRFNFGLSADGKKLLIYNAGYQVEVYDAKTLEMTSDIDLEGDTTSNLIVMPAGE</sequence>
<keyword evidence="2" id="KW-1185">Reference proteome</keyword>
<proteinExistence type="predicted"/>
<accession>A0A372IJ89</accession>
<evidence type="ECO:0000313" key="1">
    <source>
        <dbReference type="EMBL" id="RFU15006.1"/>
    </source>
</evidence>
<name>A0A372IJ89_9BACT</name>
<dbReference type="EMBL" id="QVQT01000008">
    <property type="protein sequence ID" value="RFU15006.1"/>
    <property type="molecule type" value="Genomic_DNA"/>
</dbReference>
<evidence type="ECO:0008006" key="3">
    <source>
        <dbReference type="Google" id="ProtNLM"/>
    </source>
</evidence>
<dbReference type="Gene3D" id="2.130.10.10">
    <property type="entry name" value="YVTN repeat-like/Quinoprotein amine dehydrogenase"/>
    <property type="match status" value="1"/>
</dbReference>
<comment type="caution">
    <text evidence="1">The sequence shown here is derived from an EMBL/GenBank/DDBJ whole genome shotgun (WGS) entry which is preliminary data.</text>
</comment>
<dbReference type="InterPro" id="IPR015943">
    <property type="entry name" value="WD40/YVTN_repeat-like_dom_sf"/>
</dbReference>
<dbReference type="Proteomes" id="UP000264702">
    <property type="component" value="Unassembled WGS sequence"/>
</dbReference>
<evidence type="ECO:0000313" key="2">
    <source>
        <dbReference type="Proteomes" id="UP000264702"/>
    </source>
</evidence>
<dbReference type="PANTHER" id="PTHR47197">
    <property type="entry name" value="PROTEIN NIRF"/>
    <property type="match status" value="1"/>
</dbReference>
<dbReference type="InterPro" id="IPR011044">
    <property type="entry name" value="Quino_amine_DH_bsu"/>
</dbReference>
<reference evidence="1 2" key="1">
    <citation type="submission" date="2018-08" db="EMBL/GenBank/DDBJ databases">
        <title>Acidipila sp. 4G-K13, an acidobacterium isolated from forest soil.</title>
        <authorList>
            <person name="Gao Z.-H."/>
            <person name="Qiu L.-H."/>
        </authorList>
    </citation>
    <scope>NUCLEOTIDE SEQUENCE [LARGE SCALE GENOMIC DNA]</scope>
    <source>
        <strain evidence="1 2">4G-K13</strain>
    </source>
</reference>
<protein>
    <recommendedName>
        <fullName evidence="3">YncE family protein</fullName>
    </recommendedName>
</protein>
<dbReference type="AlphaFoldDB" id="A0A372IJ89"/>
<gene>
    <name evidence="1" type="ORF">D0Y96_19580</name>
</gene>